<keyword evidence="2" id="KW-1185">Reference proteome</keyword>
<dbReference type="EMBL" id="CAACVJ010000069">
    <property type="protein sequence ID" value="VEP12719.1"/>
    <property type="molecule type" value="Genomic_DNA"/>
</dbReference>
<dbReference type="Proteomes" id="UP000320055">
    <property type="component" value="Unassembled WGS sequence"/>
</dbReference>
<evidence type="ECO:0000313" key="2">
    <source>
        <dbReference type="Proteomes" id="UP000320055"/>
    </source>
</evidence>
<proteinExistence type="predicted"/>
<name>A0A563VMQ8_9CYAN</name>
<evidence type="ECO:0008006" key="3">
    <source>
        <dbReference type="Google" id="ProtNLM"/>
    </source>
</evidence>
<organism evidence="1 2">
    <name type="scientific">Hyella patelloides LEGE 07179</name>
    <dbReference type="NCBI Taxonomy" id="945734"/>
    <lineage>
        <taxon>Bacteria</taxon>
        <taxon>Bacillati</taxon>
        <taxon>Cyanobacteriota</taxon>
        <taxon>Cyanophyceae</taxon>
        <taxon>Pleurocapsales</taxon>
        <taxon>Hyellaceae</taxon>
        <taxon>Hyella</taxon>
    </lineage>
</organism>
<dbReference type="AlphaFoldDB" id="A0A563VMQ8"/>
<protein>
    <recommendedName>
        <fullName evidence="3">Transposase</fullName>
    </recommendedName>
</protein>
<sequence length="62" mass="7488">MISLFSWEKYHNTRCRVLSKKNHKKNAICELDFLYQKTVSTDMIHSLKSNKLYNRRLGKLEK</sequence>
<reference evidence="1 2" key="1">
    <citation type="submission" date="2019-01" db="EMBL/GenBank/DDBJ databases">
        <authorList>
            <person name="Brito A."/>
        </authorList>
    </citation>
    <scope>NUCLEOTIDE SEQUENCE [LARGE SCALE GENOMIC DNA]</scope>
    <source>
        <strain evidence="1">1</strain>
    </source>
</reference>
<accession>A0A563VMQ8</accession>
<gene>
    <name evidence="1" type="ORF">H1P_1600014</name>
</gene>
<evidence type="ECO:0000313" key="1">
    <source>
        <dbReference type="EMBL" id="VEP12719.1"/>
    </source>
</evidence>